<gene>
    <name evidence="2" type="ORF">HLUCCA11_06285</name>
</gene>
<comment type="caution">
    <text evidence="2">The sequence shown here is derived from an EMBL/GenBank/DDBJ whole genome shotgun (WGS) entry which is preliminary data.</text>
</comment>
<sequence length="172" mass="18213">MDSSDLLLIPEDSTTPDAAEPIEPVESVDAPALDPSNSLVPVEPNPIIEEEVIPIEESSETNPVDTADLETVRDNNELESEASEAIVEPETVIPDGEIPETVEPIESSTGDDFELEDDLELEVDTGVPFEPDLGGTPLEDVLDPGDEPISPENGASDGEAIDSENGEDPALL</sequence>
<feature type="compositionally biased region" description="Acidic residues" evidence="1">
    <location>
        <begin position="159"/>
        <end position="172"/>
    </location>
</feature>
<feature type="region of interest" description="Disordered" evidence="1">
    <location>
        <begin position="1"/>
        <end position="44"/>
    </location>
</feature>
<evidence type="ECO:0000256" key="1">
    <source>
        <dbReference type="SAM" id="MobiDB-lite"/>
    </source>
</evidence>
<dbReference type="AlphaFoldDB" id="A0A0P7Z0F2"/>
<accession>A0A0P7Z0F2</accession>
<feature type="region of interest" description="Disordered" evidence="1">
    <location>
        <begin position="76"/>
        <end position="113"/>
    </location>
</feature>
<evidence type="ECO:0000313" key="2">
    <source>
        <dbReference type="EMBL" id="KPQ36468.1"/>
    </source>
</evidence>
<evidence type="ECO:0000313" key="3">
    <source>
        <dbReference type="Proteomes" id="UP000050465"/>
    </source>
</evidence>
<protein>
    <submittedName>
        <fullName evidence="2">Uncharacterized protein</fullName>
    </submittedName>
</protein>
<dbReference type="EMBL" id="LJZR01000006">
    <property type="protein sequence ID" value="KPQ36468.1"/>
    <property type="molecule type" value="Genomic_DNA"/>
</dbReference>
<dbReference type="Proteomes" id="UP000050465">
    <property type="component" value="Unassembled WGS sequence"/>
</dbReference>
<feature type="region of interest" description="Disordered" evidence="1">
    <location>
        <begin position="125"/>
        <end position="172"/>
    </location>
</feature>
<reference evidence="2 3" key="1">
    <citation type="submission" date="2015-09" db="EMBL/GenBank/DDBJ databases">
        <title>Identification and resolution of microdiversity through metagenomic sequencing of parallel consortia.</title>
        <authorList>
            <person name="Nelson W.C."/>
            <person name="Romine M.F."/>
            <person name="Lindemann S.R."/>
        </authorList>
    </citation>
    <scope>NUCLEOTIDE SEQUENCE [LARGE SCALE GENOMIC DNA]</scope>
    <source>
        <strain evidence="2">Ana</strain>
    </source>
</reference>
<proteinExistence type="predicted"/>
<organism evidence="2 3">
    <name type="scientific">Phormidesmis priestleyi Ana</name>
    <dbReference type="NCBI Taxonomy" id="1666911"/>
    <lineage>
        <taxon>Bacteria</taxon>
        <taxon>Bacillati</taxon>
        <taxon>Cyanobacteriota</taxon>
        <taxon>Cyanophyceae</taxon>
        <taxon>Leptolyngbyales</taxon>
        <taxon>Leptolyngbyaceae</taxon>
        <taxon>Phormidesmis</taxon>
    </lineage>
</organism>
<name>A0A0P7Z0F2_9CYAN</name>